<keyword evidence="1" id="KW-1133">Transmembrane helix</keyword>
<keyword evidence="1" id="KW-0812">Transmembrane</keyword>
<accession>A0ABD4Z429</accession>
<dbReference type="Proteomes" id="UP001529235">
    <property type="component" value="Unassembled WGS sequence"/>
</dbReference>
<dbReference type="RefSeq" id="WP_285273045.1">
    <property type="nucleotide sequence ID" value="NZ_JASNVW010000001.1"/>
</dbReference>
<organism evidence="2 3">
    <name type="scientific">Ignisphaera cupida</name>
    <dbReference type="NCBI Taxonomy" id="3050454"/>
    <lineage>
        <taxon>Archaea</taxon>
        <taxon>Thermoproteota</taxon>
        <taxon>Thermoprotei</taxon>
        <taxon>Desulfurococcales</taxon>
        <taxon>Desulfurococcaceae</taxon>
        <taxon>Ignisphaera</taxon>
    </lineage>
</organism>
<feature type="transmembrane region" description="Helical" evidence="1">
    <location>
        <begin position="6"/>
        <end position="24"/>
    </location>
</feature>
<evidence type="ECO:0000256" key="1">
    <source>
        <dbReference type="SAM" id="Phobius"/>
    </source>
</evidence>
<evidence type="ECO:0000313" key="3">
    <source>
        <dbReference type="Proteomes" id="UP001529235"/>
    </source>
</evidence>
<reference evidence="2 3" key="1">
    <citation type="submission" date="2023-05" db="EMBL/GenBank/DDBJ databases">
        <title>A new hyperthermophilic archaea 'Ignisphaera cupida' sp. nov. and description of the family 'Ignisphaeraceae' fam. nov.</title>
        <authorList>
            <person name="Podosokorskaya O.A."/>
            <person name="Elcheninov A.G."/>
            <person name="Klukina A."/>
            <person name="Merkel A.Y."/>
        </authorList>
    </citation>
    <scope>NUCLEOTIDE SEQUENCE [LARGE SCALE GENOMIC DNA]</scope>
    <source>
        <strain evidence="2 3">4213-co</strain>
    </source>
</reference>
<keyword evidence="1" id="KW-0472">Membrane</keyword>
<keyword evidence="3" id="KW-1185">Reference proteome</keyword>
<sequence length="99" mass="10675">MILIVVGIILIITVSLFVMNIFPLSKGSKTLAPTPTQVEKPVETTLVTRPLEQTQLSTVVEVSKRVTVTLTTAQTTTTVATEAKTEAALKTLITVQPRL</sequence>
<protein>
    <submittedName>
        <fullName evidence="2">Uncharacterized protein</fullName>
    </submittedName>
</protein>
<name>A0ABD4Z429_9CREN</name>
<dbReference type="EMBL" id="JASNVW010000001">
    <property type="protein sequence ID" value="MDK6028071.1"/>
    <property type="molecule type" value="Genomic_DNA"/>
</dbReference>
<dbReference type="AlphaFoldDB" id="A0ABD4Z429"/>
<evidence type="ECO:0000313" key="2">
    <source>
        <dbReference type="EMBL" id="MDK6028071.1"/>
    </source>
</evidence>
<proteinExistence type="predicted"/>
<gene>
    <name evidence="2" type="ORF">QPL79_01670</name>
</gene>
<comment type="caution">
    <text evidence="2">The sequence shown here is derived from an EMBL/GenBank/DDBJ whole genome shotgun (WGS) entry which is preliminary data.</text>
</comment>